<dbReference type="Pfam" id="PF00528">
    <property type="entry name" value="BPD_transp_1"/>
    <property type="match status" value="1"/>
</dbReference>
<evidence type="ECO:0000256" key="7">
    <source>
        <dbReference type="ARBA" id="ARBA00022989"/>
    </source>
</evidence>
<dbReference type="InParanoid" id="U2FK90"/>
<dbReference type="OrthoDB" id="9783218at2"/>
<feature type="transmembrane region" description="Helical" evidence="10">
    <location>
        <begin position="381"/>
        <end position="403"/>
    </location>
</feature>
<dbReference type="eggNOG" id="COG1173">
    <property type="taxonomic scope" value="Bacteria"/>
</dbReference>
<accession>U2FK90</accession>
<feature type="transmembrane region" description="Helical" evidence="10">
    <location>
        <begin position="335"/>
        <end position="361"/>
    </location>
</feature>
<dbReference type="InterPro" id="IPR025966">
    <property type="entry name" value="OppC_N"/>
</dbReference>
<keyword evidence="7 10" id="KW-1133">Transmembrane helix</keyword>
<feature type="transmembrane region" description="Helical" evidence="10">
    <location>
        <begin position="41"/>
        <end position="61"/>
    </location>
</feature>
<dbReference type="InterPro" id="IPR050366">
    <property type="entry name" value="BP-dependent_transpt_permease"/>
</dbReference>
<keyword evidence="8 10" id="KW-0472">Membrane</keyword>
<keyword evidence="3" id="KW-1003">Cell membrane</keyword>
<reference evidence="12 13" key="2">
    <citation type="journal article" date="2013" name="PLoS ONE">
        <title>INDIGO - INtegrated Data Warehouse of MIcrobial GenOmes with Examples from the Red Sea Extremophiles.</title>
        <authorList>
            <person name="Alam I."/>
            <person name="Antunes A."/>
            <person name="Kamau A.A."/>
            <person name="Ba Alawi W."/>
            <person name="Kalkatawi M."/>
            <person name="Stingl U."/>
            <person name="Bajic V.B."/>
        </authorList>
    </citation>
    <scope>NUCLEOTIDE SEQUENCE [LARGE SCALE GENOMIC DNA]</scope>
    <source>
        <strain evidence="12 13">SSD-17B</strain>
    </source>
</reference>
<comment type="caution">
    <text evidence="12">The sequence shown here is derived from an EMBL/GenBank/DDBJ whole genome shotgun (WGS) entry which is preliminary data.</text>
</comment>
<gene>
    <name evidence="12" type="ORF">HLPCO_002350</name>
</gene>
<dbReference type="GO" id="GO:0005886">
    <property type="term" value="C:plasma membrane"/>
    <property type="evidence" value="ECO:0007669"/>
    <property type="project" value="UniProtKB-SubCell"/>
</dbReference>
<dbReference type="Proteomes" id="UP000005707">
    <property type="component" value="Unassembled WGS sequence"/>
</dbReference>
<dbReference type="GO" id="GO:0015833">
    <property type="term" value="P:peptide transport"/>
    <property type="evidence" value="ECO:0007669"/>
    <property type="project" value="UniProtKB-KW"/>
</dbReference>
<evidence type="ECO:0000313" key="13">
    <source>
        <dbReference type="Proteomes" id="UP000005707"/>
    </source>
</evidence>
<dbReference type="PROSITE" id="PS50928">
    <property type="entry name" value="ABC_TM1"/>
    <property type="match status" value="1"/>
</dbReference>
<reference evidence="12 13" key="1">
    <citation type="journal article" date="2011" name="J. Bacteriol.">
        <title>Genome sequence of Haloplasma contractile, an unusual contractile bacterium from a deep-sea anoxic brine lake.</title>
        <authorList>
            <person name="Antunes A."/>
            <person name="Alam I."/>
            <person name="El Dorry H."/>
            <person name="Siam R."/>
            <person name="Robertson A."/>
            <person name="Bajic V.B."/>
            <person name="Stingl U."/>
        </authorList>
    </citation>
    <scope>NUCLEOTIDE SEQUENCE [LARGE SCALE GENOMIC DNA]</scope>
    <source>
        <strain evidence="12 13">SSD-17B</strain>
    </source>
</reference>
<evidence type="ECO:0000259" key="11">
    <source>
        <dbReference type="PROSITE" id="PS50928"/>
    </source>
</evidence>
<keyword evidence="5" id="KW-0571">Peptide transport</keyword>
<keyword evidence="2 10" id="KW-0813">Transport</keyword>
<evidence type="ECO:0000256" key="2">
    <source>
        <dbReference type="ARBA" id="ARBA00022448"/>
    </source>
</evidence>
<evidence type="ECO:0000256" key="3">
    <source>
        <dbReference type="ARBA" id="ARBA00022475"/>
    </source>
</evidence>
<dbReference type="Gene3D" id="1.10.3720.10">
    <property type="entry name" value="MetI-like"/>
    <property type="match status" value="1"/>
</dbReference>
<comment type="subcellular location">
    <subcellularLocation>
        <location evidence="1 10">Cell membrane</location>
        <topology evidence="1 10">Multi-pass membrane protein</topology>
    </subcellularLocation>
</comment>
<dbReference type="GO" id="GO:0055085">
    <property type="term" value="P:transmembrane transport"/>
    <property type="evidence" value="ECO:0007669"/>
    <property type="project" value="InterPro"/>
</dbReference>
<dbReference type="PANTHER" id="PTHR43386:SF24">
    <property type="entry name" value="OLIGOPEPTIDE TRANSPORT SYSTEM PERMEASE PROTEIN AMID"/>
    <property type="match status" value="1"/>
</dbReference>
<name>U2FK90_9MOLU</name>
<keyword evidence="13" id="KW-1185">Reference proteome</keyword>
<keyword evidence="6" id="KW-0653">Protein transport</keyword>
<dbReference type="STRING" id="1033810.HLPCO_002350"/>
<proteinExistence type="inferred from homology"/>
<evidence type="ECO:0000256" key="4">
    <source>
        <dbReference type="ARBA" id="ARBA00022692"/>
    </source>
</evidence>
<keyword evidence="4 10" id="KW-0812">Transmembrane</keyword>
<evidence type="ECO:0000256" key="6">
    <source>
        <dbReference type="ARBA" id="ARBA00022927"/>
    </source>
</evidence>
<organism evidence="12 13">
    <name type="scientific">Haloplasma contractile SSD-17B</name>
    <dbReference type="NCBI Taxonomy" id="1033810"/>
    <lineage>
        <taxon>Bacteria</taxon>
        <taxon>Bacillati</taxon>
        <taxon>Mycoplasmatota</taxon>
        <taxon>Mollicutes</taxon>
        <taxon>Haloplasmatales</taxon>
        <taxon>Haloplasmataceae</taxon>
        <taxon>Haloplasma</taxon>
    </lineage>
</organism>
<dbReference type="EMBL" id="AFNU02000009">
    <property type="protein sequence ID" value="ERJ11649.1"/>
    <property type="molecule type" value="Genomic_DNA"/>
</dbReference>
<dbReference type="InterPro" id="IPR000515">
    <property type="entry name" value="MetI-like"/>
</dbReference>
<feature type="transmembrane region" description="Helical" evidence="10">
    <location>
        <begin position="234"/>
        <end position="255"/>
    </location>
</feature>
<dbReference type="SUPFAM" id="SSF161098">
    <property type="entry name" value="MetI-like"/>
    <property type="match status" value="1"/>
</dbReference>
<dbReference type="Pfam" id="PF12911">
    <property type="entry name" value="OppC_N"/>
    <property type="match status" value="1"/>
</dbReference>
<sequence length="417" mass="47104">MTKNNYEFVDNSEKQDKEQIRRSLTYWQDVWRRLKKNKPSIVGMITIILILLFTIIGPMVVKHSYKDQNNNYYNIPPRLEIYHVKDDLYVYLSKMYNLVMVSEDGELLGVMKNGDAIKDNVNKVYTYQLFDENDEVIEEVTIDFSYKTDPSKKDEGIDYSVIYNGVENKTPYKTVWNKTYILGTDELGRDVLSRLMYGMGISLLIAVIAAVINVIIGVLYGSIAGYAGGRIDNIMMRIVDIINSIPLLLYVILLMQVLKGSWFEKTILHGLGLEGGLGTIIIALVSVYWVRMARLVRGQILSLREQEYVLAAKTIGVSNWKIIIKHLIPNTLGPIIVTLTMMIPTAVFTEAFLSFIGIGISAPRASLGTLARTGADMMQNYPYQLLIPSIAIAIMMLAFNLFGDGLRDALDPKLRKG</sequence>
<evidence type="ECO:0000256" key="5">
    <source>
        <dbReference type="ARBA" id="ARBA00022856"/>
    </source>
</evidence>
<dbReference type="CDD" id="cd06261">
    <property type="entry name" value="TM_PBP2"/>
    <property type="match status" value="1"/>
</dbReference>
<feature type="transmembrane region" description="Helical" evidence="10">
    <location>
        <begin position="267"/>
        <end position="290"/>
    </location>
</feature>
<evidence type="ECO:0000256" key="1">
    <source>
        <dbReference type="ARBA" id="ARBA00004651"/>
    </source>
</evidence>
<dbReference type="PANTHER" id="PTHR43386">
    <property type="entry name" value="OLIGOPEPTIDE TRANSPORT SYSTEM PERMEASE PROTEIN APPC"/>
    <property type="match status" value="1"/>
</dbReference>
<feature type="domain" description="ABC transmembrane type-1" evidence="11">
    <location>
        <begin position="199"/>
        <end position="403"/>
    </location>
</feature>
<feature type="transmembrane region" description="Helical" evidence="10">
    <location>
        <begin position="195"/>
        <end position="222"/>
    </location>
</feature>
<dbReference type="AlphaFoldDB" id="U2FK90"/>
<evidence type="ECO:0000313" key="12">
    <source>
        <dbReference type="EMBL" id="ERJ11649.1"/>
    </source>
</evidence>
<dbReference type="RefSeq" id="WP_008825412.1">
    <property type="nucleotide sequence ID" value="NZ_AFNU02000009.1"/>
</dbReference>
<evidence type="ECO:0000256" key="10">
    <source>
        <dbReference type="RuleBase" id="RU363032"/>
    </source>
</evidence>
<comment type="similarity">
    <text evidence="9">Belongs to the binding-protein-dependent transport system permease family. OppBC subfamily.</text>
</comment>
<dbReference type="GO" id="GO:0015031">
    <property type="term" value="P:protein transport"/>
    <property type="evidence" value="ECO:0007669"/>
    <property type="project" value="UniProtKB-KW"/>
</dbReference>
<dbReference type="InterPro" id="IPR035906">
    <property type="entry name" value="MetI-like_sf"/>
</dbReference>
<protein>
    <submittedName>
        <fullName evidence="12">Oligopeptide ABC transporter permease protein</fullName>
    </submittedName>
</protein>
<evidence type="ECO:0000256" key="8">
    <source>
        <dbReference type="ARBA" id="ARBA00023136"/>
    </source>
</evidence>
<evidence type="ECO:0000256" key="9">
    <source>
        <dbReference type="ARBA" id="ARBA00024202"/>
    </source>
</evidence>